<dbReference type="OrthoDB" id="7480128at2759"/>
<name>A0A6P3Y8G3_DINQU</name>
<reference evidence="3" key="1">
    <citation type="submission" date="2025-08" db="UniProtKB">
        <authorList>
            <consortium name="RefSeq"/>
        </authorList>
    </citation>
    <scope>IDENTIFICATION</scope>
</reference>
<accession>A0A6P3Y8G3</accession>
<sequence length="159" mass="17361">MGLDVAPQKFETIWYHGGSAEAPRPAQILHLGFKQHFDVLIPSLDKTAITLYGLLSNIGSASTSETTLYEHGLVHGSSRGPGVDRQCGGRPAHQNDNTSVATMDGHSPRQGLEERAATAFAGVMPAKLLTQMYREEWLDRAHGSLTFRLTQMLTDHGCF</sequence>
<dbReference type="RefSeq" id="XP_014487200.1">
    <property type="nucleotide sequence ID" value="XM_014631714.1"/>
</dbReference>
<protein>
    <submittedName>
        <fullName evidence="3">Uncharacterized protein LOC106750995</fullName>
    </submittedName>
</protein>
<feature type="region of interest" description="Disordered" evidence="1">
    <location>
        <begin position="79"/>
        <end position="107"/>
    </location>
</feature>
<evidence type="ECO:0000313" key="2">
    <source>
        <dbReference type="Proteomes" id="UP000515204"/>
    </source>
</evidence>
<dbReference type="Proteomes" id="UP000515204">
    <property type="component" value="Unplaced"/>
</dbReference>
<keyword evidence="2" id="KW-1185">Reference proteome</keyword>
<dbReference type="KEGG" id="dqu:106750995"/>
<organism evidence="2 3">
    <name type="scientific">Dinoponera quadriceps</name>
    <name type="common">South American ant</name>
    <dbReference type="NCBI Taxonomy" id="609295"/>
    <lineage>
        <taxon>Eukaryota</taxon>
        <taxon>Metazoa</taxon>
        <taxon>Ecdysozoa</taxon>
        <taxon>Arthropoda</taxon>
        <taxon>Hexapoda</taxon>
        <taxon>Insecta</taxon>
        <taxon>Pterygota</taxon>
        <taxon>Neoptera</taxon>
        <taxon>Endopterygota</taxon>
        <taxon>Hymenoptera</taxon>
        <taxon>Apocrita</taxon>
        <taxon>Aculeata</taxon>
        <taxon>Formicoidea</taxon>
        <taxon>Formicidae</taxon>
        <taxon>Ponerinae</taxon>
        <taxon>Ponerini</taxon>
        <taxon>Dinoponera</taxon>
    </lineage>
</organism>
<gene>
    <name evidence="3" type="primary">LOC106750995</name>
</gene>
<evidence type="ECO:0000313" key="3">
    <source>
        <dbReference type="RefSeq" id="XP_014487200.1"/>
    </source>
</evidence>
<dbReference type="GeneID" id="106750995"/>
<evidence type="ECO:0000256" key="1">
    <source>
        <dbReference type="SAM" id="MobiDB-lite"/>
    </source>
</evidence>
<dbReference type="AlphaFoldDB" id="A0A6P3Y8G3"/>
<proteinExistence type="predicted"/>